<name>A0A8D1UC73_PIG</name>
<feature type="compositionally biased region" description="Polar residues" evidence="1">
    <location>
        <begin position="133"/>
        <end position="143"/>
    </location>
</feature>
<dbReference type="Ensembl" id="ENSSSCT00055053732.1">
    <property type="protein sequence ID" value="ENSSSCP00055042877.1"/>
    <property type="gene ID" value="ENSSSCG00055027195.1"/>
</dbReference>
<dbReference type="AlphaFoldDB" id="A0A8D1UC73"/>
<dbReference type="PANTHER" id="PTHR36474">
    <property type="entry name" value="PROTEIN LIAT1"/>
    <property type="match status" value="1"/>
</dbReference>
<sequence length="256" mass="27498">MRTSAHAARLRGGCFRIARAMCTGRHGDAWRNPALGAQSHPAQRPPALGCPRHWGKPCKRMDDGGAGTSGCGEEGEDEEEEEREGSAVGSQGSRLPPIAGCSAELSKRKVKKKRKKKKTKGSGKGDDKHQSRGAKSQQLSSSGHDVLSPGKGHGPEPELTRPYPSTPSLPHLAEIEETLSKQVNESLRWDGVLADPEAENERIRVYKLNRRKRYRMWALKGFHSDPGAEEAPESSAYPSDQDGGGGGGGGGGRQPH</sequence>
<feature type="compositionally biased region" description="Basic residues" evidence="1">
    <location>
        <begin position="108"/>
        <end position="121"/>
    </location>
</feature>
<accession>A0A8D1UC73</accession>
<evidence type="ECO:0000256" key="1">
    <source>
        <dbReference type="SAM" id="MobiDB-lite"/>
    </source>
</evidence>
<evidence type="ECO:0008006" key="4">
    <source>
        <dbReference type="Google" id="ProtNLM"/>
    </source>
</evidence>
<feature type="compositionally biased region" description="Acidic residues" evidence="1">
    <location>
        <begin position="73"/>
        <end position="83"/>
    </location>
</feature>
<organism evidence="2 3">
    <name type="scientific">Sus scrofa</name>
    <name type="common">Pig</name>
    <dbReference type="NCBI Taxonomy" id="9823"/>
    <lineage>
        <taxon>Eukaryota</taxon>
        <taxon>Metazoa</taxon>
        <taxon>Chordata</taxon>
        <taxon>Craniata</taxon>
        <taxon>Vertebrata</taxon>
        <taxon>Euteleostomi</taxon>
        <taxon>Mammalia</taxon>
        <taxon>Eutheria</taxon>
        <taxon>Laurasiatheria</taxon>
        <taxon>Artiodactyla</taxon>
        <taxon>Suina</taxon>
        <taxon>Suidae</taxon>
        <taxon>Sus</taxon>
    </lineage>
</organism>
<proteinExistence type="predicted"/>
<evidence type="ECO:0000313" key="3">
    <source>
        <dbReference type="Proteomes" id="UP000694724"/>
    </source>
</evidence>
<feature type="region of interest" description="Disordered" evidence="1">
    <location>
        <begin position="222"/>
        <end position="256"/>
    </location>
</feature>
<dbReference type="PANTHER" id="PTHR36474:SF1">
    <property type="entry name" value="PROTEIN LIAT1"/>
    <property type="match status" value="1"/>
</dbReference>
<dbReference type="InterPro" id="IPR038794">
    <property type="entry name" value="LIAT1"/>
</dbReference>
<evidence type="ECO:0000313" key="2">
    <source>
        <dbReference type="Ensembl" id="ENSSSCP00055042877.1"/>
    </source>
</evidence>
<reference evidence="2" key="1">
    <citation type="submission" date="2025-08" db="UniProtKB">
        <authorList>
            <consortium name="Ensembl"/>
        </authorList>
    </citation>
    <scope>IDENTIFICATION</scope>
</reference>
<protein>
    <recommendedName>
        <fullName evidence="4">Protein LIAT1</fullName>
    </recommendedName>
</protein>
<feature type="compositionally biased region" description="Gly residues" evidence="1">
    <location>
        <begin position="242"/>
        <end position="256"/>
    </location>
</feature>
<gene>
    <name evidence="2" type="primary">LIAT1</name>
</gene>
<feature type="region of interest" description="Disordered" evidence="1">
    <location>
        <begin position="61"/>
        <end position="177"/>
    </location>
</feature>
<dbReference type="Proteomes" id="UP000694724">
    <property type="component" value="Unplaced"/>
</dbReference>